<name>A0AAE0YEW7_9GAST</name>
<protein>
    <submittedName>
        <fullName evidence="1">Uncharacterized protein</fullName>
    </submittedName>
</protein>
<evidence type="ECO:0000313" key="1">
    <source>
        <dbReference type="EMBL" id="KAK3742634.1"/>
    </source>
</evidence>
<gene>
    <name evidence="1" type="ORF">RRG08_025581</name>
</gene>
<reference evidence="1" key="1">
    <citation type="journal article" date="2023" name="G3 (Bethesda)">
        <title>A reference genome for the long-term kleptoplast-retaining sea slug Elysia crispata morphotype clarki.</title>
        <authorList>
            <person name="Eastman K.E."/>
            <person name="Pendleton A.L."/>
            <person name="Shaikh M.A."/>
            <person name="Suttiyut T."/>
            <person name="Ogas R."/>
            <person name="Tomko P."/>
            <person name="Gavelis G."/>
            <person name="Widhalm J.R."/>
            <person name="Wisecaver J.H."/>
        </authorList>
    </citation>
    <scope>NUCLEOTIDE SEQUENCE</scope>
    <source>
        <strain evidence="1">ECLA1</strain>
    </source>
</reference>
<keyword evidence="2" id="KW-1185">Reference proteome</keyword>
<proteinExistence type="predicted"/>
<comment type="caution">
    <text evidence="1">The sequence shown here is derived from an EMBL/GenBank/DDBJ whole genome shotgun (WGS) entry which is preliminary data.</text>
</comment>
<accession>A0AAE0YEW7</accession>
<evidence type="ECO:0000313" key="2">
    <source>
        <dbReference type="Proteomes" id="UP001283361"/>
    </source>
</evidence>
<sequence length="118" mass="13120">MLPSDKPLLDHSTCPLVHQHIQQSPGVSSRDQISIASVNRPRIMIGSYQLLRSSRDKFILIPLNVYGIASLSRPVSRPGCPQHPSTSQFCNPVISEVPPRLNLLAHLHHPWPIPALSR</sequence>
<dbReference type="EMBL" id="JAWDGP010006345">
    <property type="protein sequence ID" value="KAK3742634.1"/>
    <property type="molecule type" value="Genomic_DNA"/>
</dbReference>
<organism evidence="1 2">
    <name type="scientific">Elysia crispata</name>
    <name type="common">lettuce slug</name>
    <dbReference type="NCBI Taxonomy" id="231223"/>
    <lineage>
        <taxon>Eukaryota</taxon>
        <taxon>Metazoa</taxon>
        <taxon>Spiralia</taxon>
        <taxon>Lophotrochozoa</taxon>
        <taxon>Mollusca</taxon>
        <taxon>Gastropoda</taxon>
        <taxon>Heterobranchia</taxon>
        <taxon>Euthyneura</taxon>
        <taxon>Panpulmonata</taxon>
        <taxon>Sacoglossa</taxon>
        <taxon>Placobranchoidea</taxon>
        <taxon>Plakobranchidae</taxon>
        <taxon>Elysia</taxon>
    </lineage>
</organism>
<dbReference type="Proteomes" id="UP001283361">
    <property type="component" value="Unassembled WGS sequence"/>
</dbReference>
<dbReference type="AlphaFoldDB" id="A0AAE0YEW7"/>